<dbReference type="Proteomes" id="UP000248482">
    <property type="component" value="Unplaced"/>
</dbReference>
<evidence type="ECO:0000259" key="9">
    <source>
        <dbReference type="SMART" id="SM00409"/>
    </source>
</evidence>
<sequence length="320" mass="35159">MYLLLSFLSLFQLVGSADIMGPAAVRGPVGGRLTVQCHYGHGWETYHKWWCRGAVWSHCRILVHTDGSQREAKGDRLSVKDDWKLRTFTVTMEKLRWNDTDTYWCGIERTGVDLGVIVKVAIGPALTTVPTSITPSITMSTGPAETKGPLTTTGYHSSDSSNSVKLSILIPLTVAVLLLLLVAASFLALRKMRQQKEAAGVSPEQVVQPLEGEGDICYVNLALQSTSTSHKASQKNGCTKPSSSAQDDQPEVEYVTMAPLQKEEIPYADLSWELLNQDATYCNMSFHVAHVPSRSHEESMEYSSIRRSKPGLQAPVAHPT</sequence>
<dbReference type="InterPro" id="IPR050671">
    <property type="entry name" value="CD300_family_receptors"/>
</dbReference>
<evidence type="ECO:0000256" key="2">
    <source>
        <dbReference type="ARBA" id="ARBA00022692"/>
    </source>
</evidence>
<feature type="chain" id="PRO_5015948720" evidence="8">
    <location>
        <begin position="17"/>
        <end position="320"/>
    </location>
</feature>
<feature type="signal peptide" evidence="8">
    <location>
        <begin position="1"/>
        <end position="16"/>
    </location>
</feature>
<feature type="compositionally biased region" description="Polar residues" evidence="6">
    <location>
        <begin position="229"/>
        <end position="247"/>
    </location>
</feature>
<dbReference type="STRING" id="391180.A0A2Y9KZU0"/>
<keyword evidence="10" id="KW-1185">Reference proteome</keyword>
<name>A0A2Y9KZU0_ENHLU</name>
<keyword evidence="2 7" id="KW-0812">Transmembrane</keyword>
<accession>A0A2Y9KZU0</accession>
<keyword evidence="4 7" id="KW-0472">Membrane</keyword>
<feature type="domain" description="Immunoglobulin" evidence="9">
    <location>
        <begin position="22"/>
        <end position="130"/>
    </location>
</feature>
<feature type="region of interest" description="Disordered" evidence="6">
    <location>
        <begin position="299"/>
        <end position="320"/>
    </location>
</feature>
<evidence type="ECO:0000313" key="11">
    <source>
        <dbReference type="RefSeq" id="XP_022379176.1"/>
    </source>
</evidence>
<dbReference type="SMART" id="SM00409">
    <property type="entry name" value="IG"/>
    <property type="match status" value="1"/>
</dbReference>
<evidence type="ECO:0000256" key="3">
    <source>
        <dbReference type="ARBA" id="ARBA00022729"/>
    </source>
</evidence>
<proteinExistence type="predicted"/>
<evidence type="ECO:0000256" key="8">
    <source>
        <dbReference type="SAM" id="SignalP"/>
    </source>
</evidence>
<dbReference type="SUPFAM" id="SSF48726">
    <property type="entry name" value="Immunoglobulin"/>
    <property type="match status" value="1"/>
</dbReference>
<keyword evidence="7" id="KW-1133">Transmembrane helix</keyword>
<feature type="transmembrane region" description="Helical" evidence="7">
    <location>
        <begin position="168"/>
        <end position="189"/>
    </location>
</feature>
<dbReference type="InterPro" id="IPR036179">
    <property type="entry name" value="Ig-like_dom_sf"/>
</dbReference>
<dbReference type="InterPro" id="IPR003599">
    <property type="entry name" value="Ig_sub"/>
</dbReference>
<evidence type="ECO:0000256" key="4">
    <source>
        <dbReference type="ARBA" id="ARBA00023136"/>
    </source>
</evidence>
<dbReference type="Gene3D" id="2.60.40.10">
    <property type="entry name" value="Immunoglobulins"/>
    <property type="match status" value="1"/>
</dbReference>
<dbReference type="PANTHER" id="PTHR11860">
    <property type="entry name" value="POLYMERIC-IMMUNOGLOBULIN RECEPTOR"/>
    <property type="match status" value="1"/>
</dbReference>
<dbReference type="FunFam" id="2.60.40.10:FF:000370">
    <property type="entry name" value="CMRF35-like molecule 1"/>
    <property type="match status" value="1"/>
</dbReference>
<evidence type="ECO:0000313" key="10">
    <source>
        <dbReference type="Proteomes" id="UP000248482"/>
    </source>
</evidence>
<keyword evidence="3 8" id="KW-0732">Signal</keyword>
<dbReference type="OrthoDB" id="8920197at2759"/>
<dbReference type="GO" id="GO:0005886">
    <property type="term" value="C:plasma membrane"/>
    <property type="evidence" value="ECO:0007669"/>
    <property type="project" value="TreeGrafter"/>
</dbReference>
<comment type="subcellular location">
    <subcellularLocation>
        <location evidence="1">Membrane</location>
    </subcellularLocation>
</comment>
<dbReference type="GeneID" id="111160385"/>
<gene>
    <name evidence="11" type="primary">LOC111160385</name>
</gene>
<dbReference type="Pfam" id="PF15330">
    <property type="entry name" value="SIT"/>
    <property type="match status" value="1"/>
</dbReference>
<protein>
    <submittedName>
        <fullName evidence="11">CMRF35-like molecule 1</fullName>
    </submittedName>
</protein>
<dbReference type="PANTHER" id="PTHR11860:SF114">
    <property type="entry name" value="IMMUNOGLOBULIN V-SET DOMAIN-CONTAINING PROTEIN"/>
    <property type="match status" value="1"/>
</dbReference>
<dbReference type="GO" id="GO:0004888">
    <property type="term" value="F:transmembrane signaling receptor activity"/>
    <property type="evidence" value="ECO:0007669"/>
    <property type="project" value="TreeGrafter"/>
</dbReference>
<reference evidence="11" key="1">
    <citation type="submission" date="2025-08" db="UniProtKB">
        <authorList>
            <consortium name="RefSeq"/>
        </authorList>
    </citation>
    <scope>IDENTIFICATION</scope>
    <source>
        <tissue evidence="11">Blood</tissue>
    </source>
</reference>
<dbReference type="InterPro" id="IPR013106">
    <property type="entry name" value="Ig_V-set"/>
</dbReference>
<dbReference type="CDD" id="cd05716">
    <property type="entry name" value="IgV_pIgR_like"/>
    <property type="match status" value="1"/>
</dbReference>
<keyword evidence="5" id="KW-1015">Disulfide bond</keyword>
<dbReference type="AlphaFoldDB" id="A0A2Y9KZU0"/>
<organism evidence="10 11">
    <name type="scientific">Enhydra lutris kenyoni</name>
    <name type="common">northern sea otter</name>
    <dbReference type="NCBI Taxonomy" id="391180"/>
    <lineage>
        <taxon>Eukaryota</taxon>
        <taxon>Metazoa</taxon>
        <taxon>Chordata</taxon>
        <taxon>Craniata</taxon>
        <taxon>Vertebrata</taxon>
        <taxon>Euteleostomi</taxon>
        <taxon>Mammalia</taxon>
        <taxon>Eutheria</taxon>
        <taxon>Laurasiatheria</taxon>
        <taxon>Carnivora</taxon>
        <taxon>Caniformia</taxon>
        <taxon>Musteloidea</taxon>
        <taxon>Mustelidae</taxon>
        <taxon>Lutrinae</taxon>
        <taxon>Enhydra</taxon>
    </lineage>
</organism>
<evidence type="ECO:0000256" key="1">
    <source>
        <dbReference type="ARBA" id="ARBA00004370"/>
    </source>
</evidence>
<feature type="region of interest" description="Disordered" evidence="6">
    <location>
        <begin position="229"/>
        <end position="250"/>
    </location>
</feature>
<dbReference type="InterPro" id="IPR013783">
    <property type="entry name" value="Ig-like_fold"/>
</dbReference>
<dbReference type="RefSeq" id="XP_022379176.1">
    <property type="nucleotide sequence ID" value="XM_022523468.1"/>
</dbReference>
<dbReference type="Pfam" id="PF07686">
    <property type="entry name" value="V-set"/>
    <property type="match status" value="1"/>
</dbReference>
<evidence type="ECO:0000256" key="6">
    <source>
        <dbReference type="SAM" id="MobiDB-lite"/>
    </source>
</evidence>
<dbReference type="KEGG" id="elk:111160385"/>
<evidence type="ECO:0000256" key="5">
    <source>
        <dbReference type="ARBA" id="ARBA00023157"/>
    </source>
</evidence>
<evidence type="ECO:0000256" key="7">
    <source>
        <dbReference type="SAM" id="Phobius"/>
    </source>
</evidence>